<dbReference type="InterPro" id="IPR005119">
    <property type="entry name" value="LysR_subst-bd"/>
</dbReference>
<keyword evidence="2" id="KW-0805">Transcription regulation</keyword>
<evidence type="ECO:0000256" key="1">
    <source>
        <dbReference type="ARBA" id="ARBA00009437"/>
    </source>
</evidence>
<evidence type="ECO:0000256" key="5">
    <source>
        <dbReference type="SAM" id="MobiDB-lite"/>
    </source>
</evidence>
<dbReference type="PROSITE" id="PS50931">
    <property type="entry name" value="HTH_LYSR"/>
    <property type="match status" value="1"/>
</dbReference>
<keyword evidence="8" id="KW-1185">Reference proteome</keyword>
<feature type="compositionally biased region" description="Basic and acidic residues" evidence="5">
    <location>
        <begin position="330"/>
        <end position="345"/>
    </location>
</feature>
<dbReference type="CDD" id="cd00090">
    <property type="entry name" value="HTH_ARSR"/>
    <property type="match status" value="1"/>
</dbReference>
<evidence type="ECO:0000313" key="7">
    <source>
        <dbReference type="EMBL" id="RJG00653.1"/>
    </source>
</evidence>
<sequence>MTPDLNLYRLFLMVFDERSVSAAAARLNVTQPAVSHALNRLRLTLGDRLFTRSPSGLRPTPYALDIEPRVRQAIRSLMQSSERTNFDPHTTERSFTIAAGPYLCELVAQDLLIAAITTAPRSQFLIRKHTDRLVEDLVVGNIDLTLGTFGRIPAQLAAQPLLTEDMVWVVRKGHPMAETIDVAALLALPRLNVSAANSAEDEFMGSNVDGLERRLTINPEEVLMKHMPAAYHVPPARGAVYDNRTAMQIIARSNMAAFLPRRLVQAHALELGLRIVDVPMATDAVTISMLWSRDRTDSAAHIWLRELTLRVIADRFCAMPPSGLPVTGHSENRPNDHMKSAHSDPENSSFDAYDMHP</sequence>
<dbReference type="InterPro" id="IPR011991">
    <property type="entry name" value="ArsR-like_HTH"/>
</dbReference>
<comment type="similarity">
    <text evidence="1">Belongs to the LysR transcriptional regulatory family.</text>
</comment>
<dbReference type="OrthoDB" id="5495633at2"/>
<keyword evidence="4" id="KW-0804">Transcription</keyword>
<feature type="region of interest" description="Disordered" evidence="5">
    <location>
        <begin position="323"/>
        <end position="357"/>
    </location>
</feature>
<evidence type="ECO:0000259" key="6">
    <source>
        <dbReference type="PROSITE" id="PS50931"/>
    </source>
</evidence>
<dbReference type="PANTHER" id="PTHR30118">
    <property type="entry name" value="HTH-TYPE TRANSCRIPTIONAL REGULATOR LEUO-RELATED"/>
    <property type="match status" value="1"/>
</dbReference>
<protein>
    <submittedName>
        <fullName evidence="7">LysR family transcriptional regulator</fullName>
    </submittedName>
</protein>
<dbReference type="InterPro" id="IPR036388">
    <property type="entry name" value="WH-like_DNA-bd_sf"/>
</dbReference>
<evidence type="ECO:0000313" key="8">
    <source>
        <dbReference type="Proteomes" id="UP000266327"/>
    </source>
</evidence>
<reference evidence="8" key="1">
    <citation type="submission" date="2018-09" db="EMBL/GenBank/DDBJ databases">
        <authorList>
            <person name="Zhu H."/>
        </authorList>
    </citation>
    <scope>NUCLEOTIDE SEQUENCE [LARGE SCALE GENOMIC DNA]</scope>
    <source>
        <strain evidence="8">K1S02-23</strain>
    </source>
</reference>
<evidence type="ECO:0000256" key="2">
    <source>
        <dbReference type="ARBA" id="ARBA00023015"/>
    </source>
</evidence>
<dbReference type="Pfam" id="PF03466">
    <property type="entry name" value="LysR_substrate"/>
    <property type="match status" value="1"/>
</dbReference>
<dbReference type="Pfam" id="PF00126">
    <property type="entry name" value="HTH_1"/>
    <property type="match status" value="1"/>
</dbReference>
<dbReference type="PANTHER" id="PTHR30118:SF15">
    <property type="entry name" value="TRANSCRIPTIONAL REGULATORY PROTEIN"/>
    <property type="match status" value="1"/>
</dbReference>
<dbReference type="SUPFAM" id="SSF46785">
    <property type="entry name" value="Winged helix' DNA-binding domain"/>
    <property type="match status" value="1"/>
</dbReference>
<dbReference type="InterPro" id="IPR036390">
    <property type="entry name" value="WH_DNA-bd_sf"/>
</dbReference>
<name>A0A3A3FWQ4_9BURK</name>
<dbReference type="InterPro" id="IPR000847">
    <property type="entry name" value="LysR_HTH_N"/>
</dbReference>
<dbReference type="Gene3D" id="3.40.190.10">
    <property type="entry name" value="Periplasmic binding protein-like II"/>
    <property type="match status" value="2"/>
</dbReference>
<dbReference type="PRINTS" id="PR00039">
    <property type="entry name" value="HTHLYSR"/>
</dbReference>
<dbReference type="GO" id="GO:0003700">
    <property type="term" value="F:DNA-binding transcription factor activity"/>
    <property type="evidence" value="ECO:0007669"/>
    <property type="project" value="InterPro"/>
</dbReference>
<evidence type="ECO:0000256" key="3">
    <source>
        <dbReference type="ARBA" id="ARBA00023125"/>
    </source>
</evidence>
<keyword evidence="3" id="KW-0238">DNA-binding</keyword>
<evidence type="ECO:0000256" key="4">
    <source>
        <dbReference type="ARBA" id="ARBA00023163"/>
    </source>
</evidence>
<dbReference type="EMBL" id="QYUQ01000002">
    <property type="protein sequence ID" value="RJG00653.1"/>
    <property type="molecule type" value="Genomic_DNA"/>
</dbReference>
<organism evidence="7 8">
    <name type="scientific">Noviherbaspirillum sedimenti</name>
    <dbReference type="NCBI Taxonomy" id="2320865"/>
    <lineage>
        <taxon>Bacteria</taxon>
        <taxon>Pseudomonadati</taxon>
        <taxon>Pseudomonadota</taxon>
        <taxon>Betaproteobacteria</taxon>
        <taxon>Burkholderiales</taxon>
        <taxon>Oxalobacteraceae</taxon>
        <taxon>Noviherbaspirillum</taxon>
    </lineage>
</organism>
<dbReference type="Proteomes" id="UP000266327">
    <property type="component" value="Unassembled WGS sequence"/>
</dbReference>
<dbReference type="SUPFAM" id="SSF53850">
    <property type="entry name" value="Periplasmic binding protein-like II"/>
    <property type="match status" value="1"/>
</dbReference>
<dbReference type="Gene3D" id="1.10.10.10">
    <property type="entry name" value="Winged helix-like DNA-binding domain superfamily/Winged helix DNA-binding domain"/>
    <property type="match status" value="1"/>
</dbReference>
<dbReference type="AlphaFoldDB" id="A0A3A3FWQ4"/>
<dbReference type="RefSeq" id="WP_119784108.1">
    <property type="nucleotide sequence ID" value="NZ_QYUQ01000002.1"/>
</dbReference>
<gene>
    <name evidence="7" type="ORF">D3878_02860</name>
</gene>
<proteinExistence type="inferred from homology"/>
<feature type="domain" description="HTH lysR-type" evidence="6">
    <location>
        <begin position="3"/>
        <end position="60"/>
    </location>
</feature>
<dbReference type="InterPro" id="IPR050389">
    <property type="entry name" value="LysR-type_TF"/>
</dbReference>
<comment type="caution">
    <text evidence="7">The sequence shown here is derived from an EMBL/GenBank/DDBJ whole genome shotgun (WGS) entry which is preliminary data.</text>
</comment>
<accession>A0A3A3FWQ4</accession>
<dbReference type="GO" id="GO:0003677">
    <property type="term" value="F:DNA binding"/>
    <property type="evidence" value="ECO:0007669"/>
    <property type="project" value="UniProtKB-KW"/>
</dbReference>